<sequence>MALIVLAICLLGRLGLEPEQWVMTSSSRLFLLGILMLCLPWFYSASPWREYSSFRVMGMLGGAAFYLVLLQGCLRESAIKVVLWLILGAAVVESGLVLLQMYVLQPGNWFEFNVGKARPYGIFQQTNVMATFLATGLGATLCLLLQSQCKMLVRRCLLVLLVTLITALIVVMRSRTGWIGACLMASTMLVLLRQQRQMTIVGTVAMLCGILIGFAMLGNPTLESLDHPGSNYYRWIMVKQTLAMIAQKPLLGWGYGSFDYHFHHFLIQQQPPILIGEHADHPHNELLYGWMEGGIVALAGMLLLAAGYLSLLIRAWQHDRAENREYSAFGVGLITLPLALHTQTEYPFYMAVPSWLVFLLLLALLDSLCGKRLRSRRQFGSRGLQSVMVAGSVGVILFMATGIHAAGVLTRAERQQLKVLPTPAALINPWSQARRYDYDRHLYDLLSYNQSKDNRLLIQYTEWARNYVMVDIDANVYANLIVVGKILNNPLLVEEFSQEAKLLFPESTRINALTKNMGK</sequence>
<feature type="transmembrane region" description="Helical" evidence="5">
    <location>
        <begin position="294"/>
        <end position="313"/>
    </location>
</feature>
<evidence type="ECO:0000256" key="4">
    <source>
        <dbReference type="ARBA" id="ARBA00023136"/>
    </source>
</evidence>
<name>A0ABV6E9Z6_9GAMM</name>
<dbReference type="Proteomes" id="UP001589792">
    <property type="component" value="Unassembled WGS sequence"/>
</dbReference>
<dbReference type="EMBL" id="JBHLXG010000003">
    <property type="protein sequence ID" value="MFC0225792.1"/>
    <property type="molecule type" value="Genomic_DNA"/>
</dbReference>
<feature type="transmembrane region" description="Helical" evidence="5">
    <location>
        <begin position="176"/>
        <end position="192"/>
    </location>
</feature>
<feature type="transmembrane region" description="Helical" evidence="5">
    <location>
        <begin position="348"/>
        <end position="365"/>
    </location>
</feature>
<feature type="transmembrane region" description="Helical" evidence="5">
    <location>
        <begin position="81"/>
        <end position="102"/>
    </location>
</feature>
<dbReference type="InterPro" id="IPR007016">
    <property type="entry name" value="O-antigen_ligase-rel_domated"/>
</dbReference>
<comment type="caution">
    <text evidence="9">The sequence shown here is derived from an EMBL/GenBank/DDBJ whole genome shotgun (WGS) entry which is preliminary data.</text>
</comment>
<feature type="transmembrane region" description="Helical" evidence="5">
    <location>
        <begin position="199"/>
        <end position="218"/>
    </location>
</feature>
<feature type="transmembrane region" description="Helical" evidence="5">
    <location>
        <begin position="122"/>
        <end position="145"/>
    </location>
</feature>
<dbReference type="PANTHER" id="PTHR37422:SF21">
    <property type="entry name" value="EXOQ-LIKE PROTEIN"/>
    <property type="match status" value="1"/>
</dbReference>
<dbReference type="Pfam" id="PF15864">
    <property type="entry name" value="PglL_A"/>
    <property type="match status" value="1"/>
</dbReference>
<dbReference type="InterPro" id="IPR051533">
    <property type="entry name" value="WaaL-like"/>
</dbReference>
<evidence type="ECO:0000259" key="6">
    <source>
        <dbReference type="Pfam" id="PF04932"/>
    </source>
</evidence>
<evidence type="ECO:0000313" key="9">
    <source>
        <dbReference type="EMBL" id="MFC0225792.1"/>
    </source>
</evidence>
<accession>A0ABV6E9Z6</accession>
<organism evidence="9 10">
    <name type="scientific">Serratia aquatilis</name>
    <dbReference type="NCBI Taxonomy" id="1737515"/>
    <lineage>
        <taxon>Bacteria</taxon>
        <taxon>Pseudomonadati</taxon>
        <taxon>Pseudomonadota</taxon>
        <taxon>Gammaproteobacteria</taxon>
        <taxon>Enterobacterales</taxon>
        <taxon>Yersiniaceae</taxon>
        <taxon>Serratia</taxon>
    </lineage>
</organism>
<protein>
    <submittedName>
        <fullName evidence="9">Wzy polymerase domain-containing protein</fullName>
    </submittedName>
</protein>
<feature type="domain" description="Virulence factor membrane-bound polymerase C-terminal" evidence="7">
    <location>
        <begin position="335"/>
        <end position="508"/>
    </location>
</feature>
<evidence type="ECO:0000256" key="1">
    <source>
        <dbReference type="ARBA" id="ARBA00004141"/>
    </source>
</evidence>
<evidence type="ECO:0000256" key="3">
    <source>
        <dbReference type="ARBA" id="ARBA00022989"/>
    </source>
</evidence>
<evidence type="ECO:0000259" key="7">
    <source>
        <dbReference type="Pfam" id="PF11846"/>
    </source>
</evidence>
<evidence type="ECO:0000256" key="5">
    <source>
        <dbReference type="SAM" id="Phobius"/>
    </source>
</evidence>
<feature type="domain" description="O-antigen ligase-related" evidence="6">
    <location>
        <begin position="162"/>
        <end position="300"/>
    </location>
</feature>
<dbReference type="InterPro" id="IPR031726">
    <property type="entry name" value="PglL_A"/>
</dbReference>
<dbReference type="InterPro" id="IPR021797">
    <property type="entry name" value="Wzy_C_2"/>
</dbReference>
<evidence type="ECO:0000259" key="8">
    <source>
        <dbReference type="Pfam" id="PF15864"/>
    </source>
</evidence>
<reference evidence="9 10" key="1">
    <citation type="submission" date="2024-09" db="EMBL/GenBank/DDBJ databases">
        <authorList>
            <person name="Sun Q."/>
            <person name="Mori K."/>
        </authorList>
    </citation>
    <scope>NUCLEOTIDE SEQUENCE [LARGE SCALE GENOMIC DNA]</scope>
    <source>
        <strain evidence="9 10">CCM 8626</strain>
    </source>
</reference>
<keyword evidence="3 5" id="KW-1133">Transmembrane helix</keyword>
<feature type="transmembrane region" description="Helical" evidence="5">
    <location>
        <begin position="29"/>
        <end position="46"/>
    </location>
</feature>
<evidence type="ECO:0000313" key="10">
    <source>
        <dbReference type="Proteomes" id="UP001589792"/>
    </source>
</evidence>
<feature type="transmembrane region" description="Helical" evidence="5">
    <location>
        <begin position="52"/>
        <end position="69"/>
    </location>
</feature>
<gene>
    <name evidence="9" type="ORF">ACFFJ3_04615</name>
</gene>
<feature type="transmembrane region" description="Helical" evidence="5">
    <location>
        <begin position="386"/>
        <end position="409"/>
    </location>
</feature>
<proteinExistence type="predicted"/>
<dbReference type="Pfam" id="PF11846">
    <property type="entry name" value="Wzy_C_2"/>
    <property type="match status" value="1"/>
</dbReference>
<dbReference type="Pfam" id="PF04932">
    <property type="entry name" value="Wzy_C"/>
    <property type="match status" value="1"/>
</dbReference>
<keyword evidence="2 5" id="KW-0812">Transmembrane</keyword>
<feature type="domain" description="Protein glycosylation ligase" evidence="8">
    <location>
        <begin position="119"/>
        <end position="141"/>
    </location>
</feature>
<dbReference type="RefSeq" id="WP_380673639.1">
    <property type="nucleotide sequence ID" value="NZ_JBHLXG010000003.1"/>
</dbReference>
<feature type="transmembrane region" description="Helical" evidence="5">
    <location>
        <begin position="152"/>
        <end position="170"/>
    </location>
</feature>
<dbReference type="PANTHER" id="PTHR37422">
    <property type="entry name" value="TEICHURONIC ACID BIOSYNTHESIS PROTEIN TUAE"/>
    <property type="match status" value="1"/>
</dbReference>
<keyword evidence="10" id="KW-1185">Reference proteome</keyword>
<feature type="transmembrane region" description="Helical" evidence="5">
    <location>
        <begin position="325"/>
        <end position="342"/>
    </location>
</feature>
<keyword evidence="4 5" id="KW-0472">Membrane</keyword>
<evidence type="ECO:0000256" key="2">
    <source>
        <dbReference type="ARBA" id="ARBA00022692"/>
    </source>
</evidence>
<comment type="subcellular location">
    <subcellularLocation>
        <location evidence="1">Membrane</location>
        <topology evidence="1">Multi-pass membrane protein</topology>
    </subcellularLocation>
</comment>